<gene>
    <name evidence="4" type="ORF">DB31_2158</name>
</gene>
<proteinExistence type="predicted"/>
<dbReference type="PANTHER" id="PTHR12736">
    <property type="entry name" value="LANC-LIKE PROTEIN"/>
    <property type="match status" value="1"/>
</dbReference>
<feature type="region of interest" description="Disordered" evidence="2">
    <location>
        <begin position="624"/>
        <end position="649"/>
    </location>
</feature>
<dbReference type="GO" id="GO:0005975">
    <property type="term" value="P:carbohydrate metabolic process"/>
    <property type="evidence" value="ECO:0007669"/>
    <property type="project" value="InterPro"/>
</dbReference>
<dbReference type="PATRIC" id="fig|394096.3.peg.6493"/>
<dbReference type="InterPro" id="IPR017146">
    <property type="entry name" value="Lanti_2_LanM"/>
</dbReference>
<feature type="binding site" evidence="1">
    <location>
        <position position="945"/>
    </location>
    <ligand>
        <name>Zn(2+)</name>
        <dbReference type="ChEBI" id="CHEBI:29105"/>
    </ligand>
</feature>
<dbReference type="Pfam" id="PF13575">
    <property type="entry name" value="DUF4135"/>
    <property type="match status" value="1"/>
</dbReference>
<dbReference type="Gene3D" id="1.50.10.10">
    <property type="match status" value="1"/>
</dbReference>
<organism evidence="4 5">
    <name type="scientific">Hyalangium minutum</name>
    <dbReference type="NCBI Taxonomy" id="394096"/>
    <lineage>
        <taxon>Bacteria</taxon>
        <taxon>Pseudomonadati</taxon>
        <taxon>Myxococcota</taxon>
        <taxon>Myxococcia</taxon>
        <taxon>Myxococcales</taxon>
        <taxon>Cystobacterineae</taxon>
        <taxon>Archangiaceae</taxon>
        <taxon>Hyalangium</taxon>
    </lineage>
</organism>
<reference evidence="4 5" key="1">
    <citation type="submission" date="2014-04" db="EMBL/GenBank/DDBJ databases">
        <title>Genome assembly of Hyalangium minutum DSM 14724.</title>
        <authorList>
            <person name="Sharma G."/>
            <person name="Subramanian S."/>
        </authorList>
    </citation>
    <scope>NUCLEOTIDE SEQUENCE [LARGE SCALE GENOMIC DNA]</scope>
    <source>
        <strain evidence="4 5">DSM 14724</strain>
    </source>
</reference>
<dbReference type="PIRSF" id="PIRSF037228">
    <property type="entry name" value="Lant_mod_RumM"/>
    <property type="match status" value="1"/>
</dbReference>
<dbReference type="SUPFAM" id="SSF158745">
    <property type="entry name" value="LanC-like"/>
    <property type="match status" value="1"/>
</dbReference>
<comment type="caution">
    <text evidence="4">The sequence shown here is derived from an EMBL/GenBank/DDBJ whole genome shotgun (WGS) entry which is preliminary data.</text>
</comment>
<keyword evidence="1" id="KW-0479">Metal-binding</keyword>
<dbReference type="PANTHER" id="PTHR12736:SF7">
    <property type="entry name" value="LANC-LIKE PROTEIN 3"/>
    <property type="match status" value="1"/>
</dbReference>
<dbReference type="PRINTS" id="PR01950">
    <property type="entry name" value="LANCSUPER"/>
</dbReference>
<dbReference type="RefSeq" id="WP_044194467.1">
    <property type="nucleotide sequence ID" value="NZ_JMCB01000014.1"/>
</dbReference>
<dbReference type="GO" id="GO:0046872">
    <property type="term" value="F:metal ion binding"/>
    <property type="evidence" value="ECO:0007669"/>
    <property type="project" value="UniProtKB-KW"/>
</dbReference>
<dbReference type="AlphaFoldDB" id="A0A085W9K1"/>
<dbReference type="STRING" id="394096.DB31_2158"/>
<evidence type="ECO:0000256" key="1">
    <source>
        <dbReference type="PIRSR" id="PIRSR607822-1"/>
    </source>
</evidence>
<evidence type="ECO:0000259" key="3">
    <source>
        <dbReference type="Pfam" id="PF13575"/>
    </source>
</evidence>
<name>A0A085W9K1_9BACT</name>
<keyword evidence="1" id="KW-0862">Zinc</keyword>
<dbReference type="SMART" id="SM01260">
    <property type="entry name" value="LANC_like"/>
    <property type="match status" value="1"/>
</dbReference>
<dbReference type="InterPro" id="IPR007822">
    <property type="entry name" value="LANC-like"/>
</dbReference>
<evidence type="ECO:0000313" key="5">
    <source>
        <dbReference type="Proteomes" id="UP000028725"/>
    </source>
</evidence>
<dbReference type="NCBIfam" id="TIGR03897">
    <property type="entry name" value="lanti_2_LanM"/>
    <property type="match status" value="1"/>
</dbReference>
<evidence type="ECO:0000256" key="2">
    <source>
        <dbReference type="SAM" id="MobiDB-lite"/>
    </source>
</evidence>
<dbReference type="InterPro" id="IPR025410">
    <property type="entry name" value="Lant_dehyd"/>
</dbReference>
<feature type="binding site" evidence="1">
    <location>
        <position position="900"/>
    </location>
    <ligand>
        <name>Zn(2+)</name>
        <dbReference type="ChEBI" id="CHEBI:29105"/>
    </ligand>
</feature>
<sequence length="1029" mass="112062">MSQERLAEEEAVRRIAARASTLWDRLEGAFVPEEGPESAQLASERLAKWRAKAAGGDERLFQKRLEWLGTSPQKVRPLLGDVRLDGPIPAWTRTFQRAMALRRPAGPGGQAAPFPFGELMLPFVEAGKELLAPECRAVFTAEAFDHLLEDLVHELSYVAAPTLLAEFTSFRSRQGGGAEPTSRRLYEAFTAHQLGEGLWQLFSDASVLARLLSTVTEQWARHVSEIARAVKADQRELQRVFTSGAPLGRITSIQPSLSDRHQGGRTVARVTCGGGLQLFYKPRGLGVEDAWYGLLEELNARGGDFRRLRVLDRGDRSWVEPALHAPCANTLEARQFYVRAGMLLSLFYVLEASDCFYENIIAAGAFPVLIDTETLMHHVPHRSQDGAFHSVIHAGFLPSWDVGPRGECFDISGLGATAGQVTGYLRRQWRHVNTDAMALEHVPIQVETDEHLPKLNGVSLRAADYTGELIEGFSMMYRLLRKHREELARPESPLARLGTQDIRFIFHASRFYGLLLKRLCSPQHMKTGVERSIETDILSRFYVESPEKSHYVPLLAAELEALERLDIPCFKARADSHALTLPTGQVLPEAFEQSGSERVWRKLSALDEADLELQMRFIHGSLSMANPPQGAKTGARPRHAAASQETGPLTREELAAEASSIGATLQERALFAPVRMDLYGGLGGIALFYAALEHVSGQGRRMALAALSSLRRFVATEDARRAAQEGYPLGAATGVGSFLYVLCRSATLLGEPSLLEDATRAAGLIAPEVIEADSAFDVMSGVAGAILGLMTLHQATGAAGALEKALHCGEHLLKHQLPCEPAGASWRTRKGRPLTGLAHGAAGIALALLRLHAAVGDARLRQAAEQALAFEDAVFVPSEGNWPDFRQAHEGTPAFMSAWCHGAPGIGLARISGQALLDSPRVRRDIEAAVSSVRQQGLADKDGLCCGQTGRIELLLAAARVSGDRGLEELALRQASSVVRGARASGYRFSGVARGGFFDPSFFQGLSGIGYQLLRLAFPGRLPSVLVWE</sequence>
<dbReference type="GO" id="GO:0005886">
    <property type="term" value="C:plasma membrane"/>
    <property type="evidence" value="ECO:0007669"/>
    <property type="project" value="TreeGrafter"/>
</dbReference>
<evidence type="ECO:0000313" key="4">
    <source>
        <dbReference type="EMBL" id="KFE64364.1"/>
    </source>
</evidence>
<feature type="domain" description="Lantibiotic biosynthesis protein dehydration" evidence="3">
    <location>
        <begin position="206"/>
        <end position="572"/>
    </location>
</feature>
<dbReference type="GO" id="GO:0031179">
    <property type="term" value="P:peptide modification"/>
    <property type="evidence" value="ECO:0007669"/>
    <property type="project" value="InterPro"/>
</dbReference>
<dbReference type="OrthoDB" id="9148343at2"/>
<protein>
    <submittedName>
        <fullName evidence="4">Lanthionine biosynthesis protein LanM</fullName>
    </submittedName>
</protein>
<dbReference type="EMBL" id="JMCB01000014">
    <property type="protein sequence ID" value="KFE64364.1"/>
    <property type="molecule type" value="Genomic_DNA"/>
</dbReference>
<dbReference type="Proteomes" id="UP000028725">
    <property type="component" value="Unassembled WGS sequence"/>
</dbReference>
<dbReference type="InterPro" id="IPR012341">
    <property type="entry name" value="6hp_glycosidase-like_sf"/>
</dbReference>
<dbReference type="Pfam" id="PF05147">
    <property type="entry name" value="LANC_like"/>
    <property type="match status" value="1"/>
</dbReference>
<accession>A0A085W9K1</accession>
<dbReference type="CDD" id="cd04792">
    <property type="entry name" value="LanM-like"/>
    <property type="match status" value="1"/>
</dbReference>
<keyword evidence="5" id="KW-1185">Reference proteome</keyword>